<accession>A0A1G5Q6I4</accession>
<keyword evidence="3" id="KW-1185">Reference proteome</keyword>
<organism evidence="2 3">
    <name type="scientific">Thiohalomonas denitrificans</name>
    <dbReference type="NCBI Taxonomy" id="415747"/>
    <lineage>
        <taxon>Bacteria</taxon>
        <taxon>Pseudomonadati</taxon>
        <taxon>Pseudomonadota</taxon>
        <taxon>Gammaproteobacteria</taxon>
        <taxon>Thiohalomonadales</taxon>
        <taxon>Thiohalomonadaceae</taxon>
        <taxon>Thiohalomonas</taxon>
    </lineage>
</organism>
<keyword evidence="1" id="KW-0472">Membrane</keyword>
<proteinExistence type="predicted"/>
<dbReference type="Proteomes" id="UP000199648">
    <property type="component" value="Unassembled WGS sequence"/>
</dbReference>
<dbReference type="AlphaFoldDB" id="A0A1G5Q6I4"/>
<dbReference type="EMBL" id="FMWD01000004">
    <property type="protein sequence ID" value="SCZ57272.1"/>
    <property type="molecule type" value="Genomic_DNA"/>
</dbReference>
<feature type="transmembrane region" description="Helical" evidence="1">
    <location>
        <begin position="36"/>
        <end position="64"/>
    </location>
</feature>
<keyword evidence="1" id="KW-1133">Transmembrane helix</keyword>
<gene>
    <name evidence="2" type="ORF">SAMN03097708_01396</name>
</gene>
<evidence type="ECO:0000313" key="2">
    <source>
        <dbReference type="EMBL" id="SCZ57272.1"/>
    </source>
</evidence>
<dbReference type="STRING" id="415747.SAMN03097708_01396"/>
<evidence type="ECO:0000313" key="3">
    <source>
        <dbReference type="Proteomes" id="UP000199648"/>
    </source>
</evidence>
<evidence type="ECO:0000256" key="1">
    <source>
        <dbReference type="SAM" id="Phobius"/>
    </source>
</evidence>
<keyword evidence="1" id="KW-0812">Transmembrane</keyword>
<name>A0A1G5Q6I4_9GAMM</name>
<sequence>MAAVDLSLCLLINRAGAARPVRSFFIAISRLGDGVVWYIMILVWPLLYGAPGISASLHMGVVGLGPSTRR</sequence>
<reference evidence="2 3" key="1">
    <citation type="submission" date="2016-10" db="EMBL/GenBank/DDBJ databases">
        <authorList>
            <person name="de Groot N.N."/>
        </authorList>
    </citation>
    <scope>NUCLEOTIDE SEQUENCE [LARGE SCALE GENOMIC DNA]</scope>
    <source>
        <strain evidence="2 3">HLD2</strain>
    </source>
</reference>
<protein>
    <submittedName>
        <fullName evidence="2">Undecaprenyl-diphosphatase</fullName>
    </submittedName>
</protein>